<dbReference type="OrthoDB" id="434647at2759"/>
<accession>A0A843XNF0</accession>
<evidence type="ECO:0000256" key="1">
    <source>
        <dbReference type="RuleBase" id="RU362006"/>
    </source>
</evidence>
<comment type="caution">
    <text evidence="2">The sequence shown here is derived from an EMBL/GenBank/DDBJ whole genome shotgun (WGS) entry which is preliminary data.</text>
</comment>
<dbReference type="AlphaFoldDB" id="A0A843XNF0"/>
<keyword evidence="3" id="KW-1185">Reference proteome</keyword>
<reference evidence="2" key="1">
    <citation type="submission" date="2017-07" db="EMBL/GenBank/DDBJ databases">
        <title>Taro Niue Genome Assembly and Annotation.</title>
        <authorList>
            <person name="Atibalentja N."/>
            <person name="Keating K."/>
            <person name="Fields C.J."/>
        </authorList>
    </citation>
    <scope>NUCLEOTIDE SEQUENCE</scope>
    <source>
        <strain evidence="2">Niue_2</strain>
        <tissue evidence="2">Leaf</tissue>
    </source>
</reference>
<comment type="subcellular location">
    <subcellularLocation>
        <location evidence="1">Membrane</location>
        <topology evidence="1">Multi-pass membrane protein</topology>
    </subcellularLocation>
</comment>
<gene>
    <name evidence="2" type="ORF">Taro_054406</name>
</gene>
<proteinExistence type="inferred from homology"/>
<dbReference type="PANTHER" id="PTHR12300:SF117">
    <property type="entry name" value="LP05237P-RELATED"/>
    <property type="match status" value="1"/>
</dbReference>
<protein>
    <recommendedName>
        <fullName evidence="1">HVA22-like protein</fullName>
    </recommendedName>
</protein>
<comment type="similarity">
    <text evidence="1">Belongs to the DP1 family.</text>
</comment>
<dbReference type="GO" id="GO:0016020">
    <property type="term" value="C:membrane"/>
    <property type="evidence" value="ECO:0007669"/>
    <property type="project" value="UniProtKB-SubCell"/>
</dbReference>
<dbReference type="Proteomes" id="UP000652761">
    <property type="component" value="Unassembled WGS sequence"/>
</dbReference>
<organism evidence="2 3">
    <name type="scientific">Colocasia esculenta</name>
    <name type="common">Wild taro</name>
    <name type="synonym">Arum esculentum</name>
    <dbReference type="NCBI Taxonomy" id="4460"/>
    <lineage>
        <taxon>Eukaryota</taxon>
        <taxon>Viridiplantae</taxon>
        <taxon>Streptophyta</taxon>
        <taxon>Embryophyta</taxon>
        <taxon>Tracheophyta</taxon>
        <taxon>Spermatophyta</taxon>
        <taxon>Magnoliopsida</taxon>
        <taxon>Liliopsida</taxon>
        <taxon>Araceae</taxon>
        <taxon>Aroideae</taxon>
        <taxon>Colocasieae</taxon>
        <taxon>Colocasia</taxon>
    </lineage>
</organism>
<evidence type="ECO:0000313" key="2">
    <source>
        <dbReference type="EMBL" id="MQM21368.1"/>
    </source>
</evidence>
<dbReference type="InterPro" id="IPR004345">
    <property type="entry name" value="TB2_DP1_HVA22"/>
</dbReference>
<feature type="non-terminal residue" evidence="2">
    <location>
        <position position="1"/>
    </location>
</feature>
<dbReference type="PANTHER" id="PTHR12300">
    <property type="entry name" value="HVA22-LIKE PROTEINS"/>
    <property type="match status" value="1"/>
</dbReference>
<sequence length="133" mass="15836">MLGKFVTRVLVSLLGYAYPAFECFREIEKNNPEIEQLRFWCQYWLPLYGEAKLAFIIYLWHPRTKGTWYIYNRFIMPSLAKHEPYINTRLQQMRTKSGDLLLFYLRSFTQKGQSLAFDIIQYVVKQGSSSTSK</sequence>
<dbReference type="EMBL" id="NMUH01010926">
    <property type="protein sequence ID" value="MQM21368.1"/>
    <property type="molecule type" value="Genomic_DNA"/>
</dbReference>
<dbReference type="Pfam" id="PF03134">
    <property type="entry name" value="TB2_DP1_HVA22"/>
    <property type="match status" value="1"/>
</dbReference>
<evidence type="ECO:0000313" key="3">
    <source>
        <dbReference type="Proteomes" id="UP000652761"/>
    </source>
</evidence>
<name>A0A843XNF0_COLES</name>